<comment type="caution">
    <text evidence="2">The sequence shown here is derived from an EMBL/GenBank/DDBJ whole genome shotgun (WGS) entry which is preliminary data.</text>
</comment>
<dbReference type="GO" id="GO:0016836">
    <property type="term" value="F:hydro-lyase activity"/>
    <property type="evidence" value="ECO:0007669"/>
    <property type="project" value="InterPro"/>
</dbReference>
<dbReference type="PROSITE" id="PS51383">
    <property type="entry name" value="YJEF_C_3"/>
    <property type="match status" value="1"/>
</dbReference>
<sequence>MEWADVVVIGAGLEQNEWGKNALRLAENCNKPMLQDTDAFNLLAIDPHKRQNRVLIPRPSEATGVMGGAIWYCRRFAGTKAPAV</sequence>
<dbReference type="Pfam" id="PF01256">
    <property type="entry name" value="Carb_kinase"/>
    <property type="match status" value="1"/>
</dbReference>
<evidence type="ECO:0000313" key="2">
    <source>
        <dbReference type="EMBL" id="RJL44975.1"/>
    </source>
</evidence>
<evidence type="ECO:0000313" key="3">
    <source>
        <dbReference type="Proteomes" id="UP000283655"/>
    </source>
</evidence>
<dbReference type="InterPro" id="IPR029056">
    <property type="entry name" value="Ribokinase-like"/>
</dbReference>
<reference evidence="2 3" key="1">
    <citation type="submission" date="2018-09" db="EMBL/GenBank/DDBJ databases">
        <title>Phylogenetic diversity of Pectobacterium and Dickeya strains causing blackleg disease of potato in Morocco.</title>
        <authorList>
            <person name="Oulghazi S."/>
            <person name="Moumni M."/>
            <person name="Faure D."/>
        </authorList>
    </citation>
    <scope>NUCLEOTIDE SEQUENCE [LARGE SCALE GENOMIC DNA]</scope>
    <source>
        <strain evidence="2 3">S1.15.11.2D</strain>
    </source>
</reference>
<protein>
    <recommendedName>
        <fullName evidence="1">YjeF C-terminal domain-containing protein</fullName>
    </recommendedName>
</protein>
<proteinExistence type="predicted"/>
<name>A0A419ANE0_PECCA</name>
<feature type="domain" description="YjeF C-terminal" evidence="1">
    <location>
        <begin position="1"/>
        <end position="84"/>
    </location>
</feature>
<dbReference type="AlphaFoldDB" id="A0A419ANE0"/>
<dbReference type="EMBL" id="QZDH01000088">
    <property type="protein sequence ID" value="RJL44975.1"/>
    <property type="molecule type" value="Genomic_DNA"/>
</dbReference>
<dbReference type="Proteomes" id="UP000283655">
    <property type="component" value="Unassembled WGS sequence"/>
</dbReference>
<dbReference type="SUPFAM" id="SSF53613">
    <property type="entry name" value="Ribokinase-like"/>
    <property type="match status" value="1"/>
</dbReference>
<gene>
    <name evidence="2" type="ORF">D5071_21770</name>
</gene>
<accession>A0A419ANE0</accession>
<evidence type="ECO:0000259" key="1">
    <source>
        <dbReference type="PROSITE" id="PS51383"/>
    </source>
</evidence>
<dbReference type="Gene3D" id="3.40.1190.20">
    <property type="match status" value="1"/>
</dbReference>
<organism evidence="2 3">
    <name type="scientific">Pectobacterium carotovorum</name>
    <name type="common">Erwinia carotovora</name>
    <dbReference type="NCBI Taxonomy" id="554"/>
    <lineage>
        <taxon>Bacteria</taxon>
        <taxon>Pseudomonadati</taxon>
        <taxon>Pseudomonadota</taxon>
        <taxon>Gammaproteobacteria</taxon>
        <taxon>Enterobacterales</taxon>
        <taxon>Pectobacteriaceae</taxon>
        <taxon>Pectobacterium</taxon>
    </lineage>
</organism>
<dbReference type="InterPro" id="IPR000631">
    <property type="entry name" value="CARKD"/>
</dbReference>